<keyword evidence="2" id="KW-0326">Glycosidase</keyword>
<dbReference type="GO" id="GO:0004565">
    <property type="term" value="F:beta-galactosidase activity"/>
    <property type="evidence" value="ECO:0007669"/>
    <property type="project" value="InterPro"/>
</dbReference>
<evidence type="ECO:0000256" key="2">
    <source>
        <dbReference type="ARBA" id="ARBA00023295"/>
    </source>
</evidence>
<evidence type="ECO:0000259" key="4">
    <source>
        <dbReference type="Pfam" id="PF00892"/>
    </source>
</evidence>
<organism evidence="6 7">
    <name type="scientific">Candidatus Wolfebacteria bacterium GW2011_GWC1_37_10</name>
    <dbReference type="NCBI Taxonomy" id="1619010"/>
    <lineage>
        <taxon>Bacteria</taxon>
        <taxon>Candidatus Wolfeibacteriota</taxon>
    </lineage>
</organism>
<protein>
    <submittedName>
        <fullName evidence="6">Uncharacterized protein</fullName>
    </submittedName>
</protein>
<accession>A0A0G0IC85</accession>
<dbReference type="Gene3D" id="3.20.20.80">
    <property type="entry name" value="Glycosidases"/>
    <property type="match status" value="1"/>
</dbReference>
<feature type="transmembrane region" description="Helical" evidence="3">
    <location>
        <begin position="61"/>
        <end position="80"/>
    </location>
</feature>
<dbReference type="InterPro" id="IPR000620">
    <property type="entry name" value="EamA_dom"/>
</dbReference>
<reference evidence="6 7" key="1">
    <citation type="journal article" date="2015" name="Nature">
        <title>rRNA introns, odd ribosomes, and small enigmatic genomes across a large radiation of phyla.</title>
        <authorList>
            <person name="Brown C.T."/>
            <person name="Hug L.A."/>
            <person name="Thomas B.C."/>
            <person name="Sharon I."/>
            <person name="Castelle C.J."/>
            <person name="Singh A."/>
            <person name="Wilkins M.J."/>
            <person name="Williams K.H."/>
            <person name="Banfield J.F."/>
        </authorList>
    </citation>
    <scope>NUCLEOTIDE SEQUENCE [LARGE SCALE GENOMIC DNA]</scope>
</reference>
<evidence type="ECO:0000313" key="7">
    <source>
        <dbReference type="Proteomes" id="UP000034044"/>
    </source>
</evidence>
<keyword evidence="1" id="KW-0378">Hydrolase</keyword>
<name>A0A0G0IC85_9BACT</name>
<dbReference type="InterPro" id="IPR037185">
    <property type="entry name" value="EmrE-like"/>
</dbReference>
<keyword evidence="3" id="KW-0812">Transmembrane</keyword>
<feature type="transmembrane region" description="Helical" evidence="3">
    <location>
        <begin position="172"/>
        <end position="194"/>
    </location>
</feature>
<keyword evidence="3" id="KW-0472">Membrane</keyword>
<dbReference type="AlphaFoldDB" id="A0A0G0IC85"/>
<dbReference type="GO" id="GO:0005975">
    <property type="term" value="P:carbohydrate metabolic process"/>
    <property type="evidence" value="ECO:0007669"/>
    <property type="project" value="InterPro"/>
</dbReference>
<evidence type="ECO:0000313" key="6">
    <source>
        <dbReference type="EMBL" id="KKQ21854.1"/>
    </source>
</evidence>
<dbReference type="InterPro" id="IPR013529">
    <property type="entry name" value="Glyco_hydro_42_N"/>
</dbReference>
<feature type="transmembrane region" description="Helical" evidence="3">
    <location>
        <begin position="117"/>
        <end position="137"/>
    </location>
</feature>
<dbReference type="Pfam" id="PF02449">
    <property type="entry name" value="Glyco_hydro_42"/>
    <property type="match status" value="1"/>
</dbReference>
<feature type="transmembrane region" description="Helical" evidence="3">
    <location>
        <begin position="277"/>
        <end position="299"/>
    </location>
</feature>
<feature type="transmembrane region" description="Helical" evidence="3">
    <location>
        <begin position="144"/>
        <end position="166"/>
    </location>
</feature>
<dbReference type="Proteomes" id="UP000034044">
    <property type="component" value="Unassembled WGS sequence"/>
</dbReference>
<feature type="transmembrane region" description="Helical" evidence="3">
    <location>
        <begin position="6"/>
        <end position="25"/>
    </location>
</feature>
<gene>
    <name evidence="6" type="ORF">US36_C0012G0013</name>
</gene>
<dbReference type="EMBL" id="LBSR01000012">
    <property type="protein sequence ID" value="KKQ21854.1"/>
    <property type="molecule type" value="Genomic_DNA"/>
</dbReference>
<keyword evidence="3" id="KW-1133">Transmembrane helix</keyword>
<dbReference type="GO" id="GO:0009341">
    <property type="term" value="C:beta-galactosidase complex"/>
    <property type="evidence" value="ECO:0007669"/>
    <property type="project" value="InterPro"/>
</dbReference>
<dbReference type="GO" id="GO:0016020">
    <property type="term" value="C:membrane"/>
    <property type="evidence" value="ECO:0007669"/>
    <property type="project" value="InterPro"/>
</dbReference>
<feature type="domain" description="EamA" evidence="4">
    <location>
        <begin position="3"/>
        <end position="135"/>
    </location>
</feature>
<feature type="domain" description="Glycoside hydrolase family 42 N-terminal" evidence="5">
    <location>
        <begin position="347"/>
        <end position="435"/>
    </location>
</feature>
<dbReference type="InterPro" id="IPR017853">
    <property type="entry name" value="GH"/>
</dbReference>
<feature type="transmembrane region" description="Helical" evidence="3">
    <location>
        <begin position="92"/>
        <end position="111"/>
    </location>
</feature>
<evidence type="ECO:0000259" key="5">
    <source>
        <dbReference type="Pfam" id="PF02449"/>
    </source>
</evidence>
<feature type="transmembrane region" description="Helical" evidence="3">
    <location>
        <begin position="214"/>
        <end position="237"/>
    </location>
</feature>
<dbReference type="SUPFAM" id="SSF103481">
    <property type="entry name" value="Multidrug resistance efflux transporter EmrE"/>
    <property type="match status" value="1"/>
</dbReference>
<evidence type="ECO:0000256" key="1">
    <source>
        <dbReference type="ARBA" id="ARBA00022801"/>
    </source>
</evidence>
<feature type="transmembrane region" description="Helical" evidence="3">
    <location>
        <begin position="32"/>
        <end position="55"/>
    </location>
</feature>
<dbReference type="Pfam" id="PF00892">
    <property type="entry name" value="EamA"/>
    <property type="match status" value="1"/>
</dbReference>
<dbReference type="SUPFAM" id="SSF51445">
    <property type="entry name" value="(Trans)glycosidases"/>
    <property type="match status" value="1"/>
</dbReference>
<feature type="transmembrane region" description="Helical" evidence="3">
    <location>
        <begin position="243"/>
        <end position="265"/>
    </location>
</feature>
<comment type="caution">
    <text evidence="6">The sequence shown here is derived from an EMBL/GenBank/DDBJ whole genome shotgun (WGS) entry which is preliminary data.</text>
</comment>
<sequence length="608" mass="70569">MNWLYLALLSNFIFAIVFGLDKILVKRAFSPLAYALVVGGLEGMAVILIPFVDFILPQKLIIAAAILSGLFFISGLYFYFKALVKYEASWVAPLLFGVFVPIITFIFEKIFLGENFLFTHIIALFLFVIGGIILSFSRGHKFSVVLLLFFAAVFISLDFILLKIVFINTNFWSGYILSRLGGFFAAGIILLLFLRKNPSHKFDVIPIKKFNFEITGVLLALKEVLAFVGNLILLFTLSLASPTLINGLGGVRYAFLFVFAVILAGKWPRLMDEKMSFWLVIRKIIAIIFIIFGVLILLIQPAKTPGAKIWGVDFSSLYTRQLGLDSREVLPAILNDLKVKDFRLNAHWSEIEKAEGHYDFSELDFQVNEIEKAGGKIILSVGKRLPRWPECHEPEWIKKEKEEMKNEKLLKYIEKVVNRYKNNESIWAWQVENEPFLWGFGECPRTDDEFLEKEILLVKSLDPPPGRRQIIITDSGELGLWHRAYRRADIFGTTMYRVVYLELFDRYVKYPISPEYFKIKAVIMENLFGKKQIINSELQAEPWLRKRPPDVPLEEQLKVFDINQFKENMEYARSVGFEKNYLWGVEWIYWMKEKQNHPEFWEEARKLF</sequence>
<evidence type="ECO:0000256" key="3">
    <source>
        <dbReference type="SAM" id="Phobius"/>
    </source>
</evidence>
<proteinExistence type="predicted"/>